<feature type="transmembrane region" description="Helical" evidence="8">
    <location>
        <begin position="222"/>
        <end position="248"/>
    </location>
</feature>
<evidence type="ECO:0000256" key="5">
    <source>
        <dbReference type="ARBA" id="ARBA00022692"/>
    </source>
</evidence>
<feature type="transmembrane region" description="Helical" evidence="8">
    <location>
        <begin position="292"/>
        <end position="309"/>
    </location>
</feature>
<feature type="transmembrane region" description="Helical" evidence="8">
    <location>
        <begin position="143"/>
        <end position="165"/>
    </location>
</feature>
<evidence type="ECO:0000256" key="6">
    <source>
        <dbReference type="ARBA" id="ARBA00022989"/>
    </source>
</evidence>
<dbReference type="EMBL" id="CP148074">
    <property type="protein sequence ID" value="WXL24807.1"/>
    <property type="molecule type" value="Genomic_DNA"/>
</dbReference>
<proteinExistence type="inferred from homology"/>
<keyword evidence="8" id="KW-0997">Cell inner membrane</keyword>
<evidence type="ECO:0000256" key="4">
    <source>
        <dbReference type="ARBA" id="ARBA00022475"/>
    </source>
</evidence>
<gene>
    <name evidence="10" type="ORF">WG219_16035</name>
</gene>
<feature type="transmembrane region" description="Helical" evidence="8">
    <location>
        <begin position="315"/>
        <end position="337"/>
    </location>
</feature>
<evidence type="ECO:0000313" key="10">
    <source>
        <dbReference type="EMBL" id="WXL24807.1"/>
    </source>
</evidence>
<name>A0ABZ2REP1_ECTME</name>
<dbReference type="InterPro" id="IPR036259">
    <property type="entry name" value="MFS_trans_sf"/>
</dbReference>
<dbReference type="NCBIfam" id="TIGR00710">
    <property type="entry name" value="efflux_Bcr_CflA"/>
    <property type="match status" value="1"/>
</dbReference>
<dbReference type="InterPro" id="IPR011701">
    <property type="entry name" value="MFS"/>
</dbReference>
<evidence type="ECO:0000256" key="2">
    <source>
        <dbReference type="ARBA" id="ARBA00006236"/>
    </source>
</evidence>
<evidence type="ECO:0000256" key="3">
    <source>
        <dbReference type="ARBA" id="ARBA00022448"/>
    </source>
</evidence>
<dbReference type="InterPro" id="IPR020846">
    <property type="entry name" value="MFS_dom"/>
</dbReference>
<feature type="domain" description="Major facilitator superfamily (MFS) profile" evidence="9">
    <location>
        <begin position="19"/>
        <end position="403"/>
    </location>
</feature>
<dbReference type="PANTHER" id="PTHR23502">
    <property type="entry name" value="MAJOR FACILITATOR SUPERFAMILY"/>
    <property type="match status" value="1"/>
</dbReference>
<dbReference type="PROSITE" id="PS50850">
    <property type="entry name" value="MFS"/>
    <property type="match status" value="1"/>
</dbReference>
<keyword evidence="3 8" id="KW-0813">Transport</keyword>
<keyword evidence="4" id="KW-1003">Cell membrane</keyword>
<evidence type="ECO:0000313" key="11">
    <source>
        <dbReference type="Proteomes" id="UP001476583"/>
    </source>
</evidence>
<keyword evidence="11" id="KW-1185">Reference proteome</keyword>
<feature type="transmembrane region" description="Helical" evidence="8">
    <location>
        <begin position="112"/>
        <end position="131"/>
    </location>
</feature>
<dbReference type="PANTHER" id="PTHR23502:SF132">
    <property type="entry name" value="POLYAMINE TRANSPORTER 2-RELATED"/>
    <property type="match status" value="1"/>
</dbReference>
<evidence type="ECO:0000256" key="1">
    <source>
        <dbReference type="ARBA" id="ARBA00004651"/>
    </source>
</evidence>
<protein>
    <recommendedName>
        <fullName evidence="8">Bcr/CflA family efflux transporter</fullName>
    </recommendedName>
</protein>
<comment type="similarity">
    <text evidence="2 8">Belongs to the major facilitator superfamily. Bcr/CmlA family.</text>
</comment>
<feature type="transmembrane region" description="Helical" evidence="8">
    <location>
        <begin position="86"/>
        <end position="106"/>
    </location>
</feature>
<sequence length="409" mass="43673">MSSSTQTSRSTTKAIQLPLLLLLASLTSIAPFSTDMYLPAFPAIQQDMSLLPGQVELSFSAYFVGMLLGMLCYGPISDRYGRKPPLLFGLSLYTLASLAIASVDSLEGLLCWRFLQGVGGCAGAVLAVAIVRDCCAPQQTAKVMSMITLIMGAAPILAPLIGGMVLGLWNWQAIFVVLSGFGTLCLLGLVFGLRETLAQRSERLALLPVLKNYGELLRNREFMGFALCQAFTTGAMFAYIVGSPFVLIELHSIAPEHFGLFFGINAVGMVLASQVNRVLLNRFSAATLLGHMLWLPLLAGLLLMLNHILGVQGLWLILPAFFILVSSVGLVSPNAMAMSMAKQGHRAGLASALHVSLTFGMGMLAGVLVSVLHDGSQFPLALVIFCFAHGGLFANRVLARSTQRAGGFR</sequence>
<keyword evidence="6 8" id="KW-1133">Transmembrane helix</keyword>
<evidence type="ECO:0000256" key="7">
    <source>
        <dbReference type="ARBA" id="ARBA00023136"/>
    </source>
</evidence>
<dbReference type="Proteomes" id="UP001476583">
    <property type="component" value="Chromosome"/>
</dbReference>
<dbReference type="CDD" id="cd17320">
    <property type="entry name" value="MFS_MdfA_MDR_like"/>
    <property type="match status" value="1"/>
</dbReference>
<accession>A0ABZ2REP1</accession>
<feature type="transmembrane region" description="Helical" evidence="8">
    <location>
        <begin position="349"/>
        <end position="372"/>
    </location>
</feature>
<keyword evidence="5 8" id="KW-0812">Transmembrane</keyword>
<dbReference type="Pfam" id="PF07690">
    <property type="entry name" value="MFS_1"/>
    <property type="match status" value="1"/>
</dbReference>
<feature type="transmembrane region" description="Helical" evidence="8">
    <location>
        <begin position="55"/>
        <end position="74"/>
    </location>
</feature>
<dbReference type="InterPro" id="IPR004812">
    <property type="entry name" value="Efflux_drug-R_Bcr/CmlA"/>
</dbReference>
<evidence type="ECO:0000259" key="9">
    <source>
        <dbReference type="PROSITE" id="PS50850"/>
    </source>
</evidence>
<feature type="transmembrane region" description="Helical" evidence="8">
    <location>
        <begin position="378"/>
        <end position="399"/>
    </location>
</feature>
<comment type="caution">
    <text evidence="8">Lacks conserved residue(s) required for the propagation of feature annotation.</text>
</comment>
<dbReference type="Gene3D" id="1.20.1720.10">
    <property type="entry name" value="Multidrug resistance protein D"/>
    <property type="match status" value="1"/>
</dbReference>
<keyword evidence="7 8" id="KW-0472">Membrane</keyword>
<organism evidence="10 11">
    <name type="scientific">Ectopseudomonas mendocina</name>
    <name type="common">Pseudomonas mendocina</name>
    <dbReference type="NCBI Taxonomy" id="300"/>
    <lineage>
        <taxon>Bacteria</taxon>
        <taxon>Pseudomonadati</taxon>
        <taxon>Pseudomonadota</taxon>
        <taxon>Gammaproteobacteria</taxon>
        <taxon>Pseudomonadales</taxon>
        <taxon>Pseudomonadaceae</taxon>
        <taxon>Ectopseudomonas</taxon>
    </lineage>
</organism>
<dbReference type="SUPFAM" id="SSF103473">
    <property type="entry name" value="MFS general substrate transporter"/>
    <property type="match status" value="1"/>
</dbReference>
<reference evidence="10 11" key="1">
    <citation type="submission" date="2024-03" db="EMBL/GenBank/DDBJ databases">
        <title>Complete genome of BD2.</title>
        <authorList>
            <person name="Cao G."/>
        </authorList>
    </citation>
    <scope>NUCLEOTIDE SEQUENCE [LARGE SCALE GENOMIC DNA]</scope>
    <source>
        <strain evidence="10 11">BD2</strain>
    </source>
</reference>
<feature type="transmembrane region" description="Helical" evidence="8">
    <location>
        <begin position="260"/>
        <end position="280"/>
    </location>
</feature>
<feature type="transmembrane region" description="Helical" evidence="8">
    <location>
        <begin position="171"/>
        <end position="193"/>
    </location>
</feature>
<evidence type="ECO:0000256" key="8">
    <source>
        <dbReference type="RuleBase" id="RU365088"/>
    </source>
</evidence>
<comment type="subcellular location">
    <subcellularLocation>
        <location evidence="8">Cell inner membrane</location>
        <topology evidence="8">Multi-pass membrane protein</topology>
    </subcellularLocation>
    <subcellularLocation>
        <location evidence="1">Cell membrane</location>
        <topology evidence="1">Multi-pass membrane protein</topology>
    </subcellularLocation>
</comment>